<evidence type="ECO:0000256" key="2">
    <source>
        <dbReference type="ARBA" id="ARBA00022814"/>
    </source>
</evidence>
<dbReference type="PANTHER" id="PTHR11078:SF3">
    <property type="entry name" value="ANTITERMINATION NUSB DOMAIN-CONTAINING PROTEIN"/>
    <property type="match status" value="1"/>
</dbReference>
<dbReference type="Pfam" id="PF01029">
    <property type="entry name" value="NusB"/>
    <property type="match status" value="1"/>
</dbReference>
<dbReference type="GO" id="GO:0005829">
    <property type="term" value="C:cytosol"/>
    <property type="evidence" value="ECO:0007669"/>
    <property type="project" value="TreeGrafter"/>
</dbReference>
<keyword evidence="3" id="KW-0694">RNA-binding</keyword>
<dbReference type="SUPFAM" id="SSF48013">
    <property type="entry name" value="NusB-like"/>
    <property type="match status" value="1"/>
</dbReference>
<dbReference type="GO" id="GO:0006353">
    <property type="term" value="P:DNA-templated transcription termination"/>
    <property type="evidence" value="ECO:0007669"/>
    <property type="project" value="InterPro"/>
</dbReference>
<organism evidence="7 8">
    <name type="scientific">Candidatus Allocopromorpha excrementavium</name>
    <dbReference type="NCBI Taxonomy" id="2840741"/>
    <lineage>
        <taxon>Bacteria</taxon>
        <taxon>Bacillati</taxon>
        <taxon>Bacillota</taxon>
        <taxon>Clostridia</taxon>
        <taxon>Eubacteriales</taxon>
        <taxon>Eubacteriaceae</taxon>
        <taxon>Eubacteriaceae incertae sedis</taxon>
        <taxon>Candidatus Allocopromorpha</taxon>
    </lineage>
</organism>
<evidence type="ECO:0000259" key="6">
    <source>
        <dbReference type="Pfam" id="PF01029"/>
    </source>
</evidence>
<dbReference type="InterPro" id="IPR011605">
    <property type="entry name" value="NusB_fam"/>
</dbReference>
<evidence type="ECO:0000313" key="8">
    <source>
        <dbReference type="Proteomes" id="UP000824159"/>
    </source>
</evidence>
<dbReference type="GO" id="GO:0031564">
    <property type="term" value="P:transcription antitermination"/>
    <property type="evidence" value="ECO:0007669"/>
    <property type="project" value="UniProtKB-KW"/>
</dbReference>
<protein>
    <submittedName>
        <fullName evidence="7">Transcription antitermination factor NusB</fullName>
    </submittedName>
</protein>
<evidence type="ECO:0000313" key="7">
    <source>
        <dbReference type="EMBL" id="HIT99790.1"/>
    </source>
</evidence>
<reference evidence="7" key="2">
    <citation type="journal article" date="2021" name="PeerJ">
        <title>Extensive microbial diversity within the chicken gut microbiome revealed by metagenomics and culture.</title>
        <authorList>
            <person name="Gilroy R."/>
            <person name="Ravi A."/>
            <person name="Getino M."/>
            <person name="Pursley I."/>
            <person name="Horton D.L."/>
            <person name="Alikhan N.F."/>
            <person name="Baker D."/>
            <person name="Gharbi K."/>
            <person name="Hall N."/>
            <person name="Watson M."/>
            <person name="Adriaenssens E.M."/>
            <person name="Foster-Nyarko E."/>
            <person name="Jarju S."/>
            <person name="Secka A."/>
            <person name="Antonio M."/>
            <person name="Oren A."/>
            <person name="Chaudhuri R.R."/>
            <person name="La Ragione R."/>
            <person name="Hildebrand F."/>
            <person name="Pallen M.J."/>
        </authorList>
    </citation>
    <scope>NUCLEOTIDE SEQUENCE</scope>
    <source>
        <strain evidence="7">CHK176-22527</strain>
    </source>
</reference>
<dbReference type="Proteomes" id="UP000824159">
    <property type="component" value="Unassembled WGS sequence"/>
</dbReference>
<evidence type="ECO:0000256" key="1">
    <source>
        <dbReference type="ARBA" id="ARBA00005952"/>
    </source>
</evidence>
<keyword evidence="5" id="KW-0804">Transcription</keyword>
<name>A0A9D1HCP0_9FIRM</name>
<dbReference type="Gene3D" id="1.10.940.10">
    <property type="entry name" value="NusB-like"/>
    <property type="match status" value="1"/>
</dbReference>
<accession>A0A9D1HCP0</accession>
<gene>
    <name evidence="7" type="primary">nusB</name>
    <name evidence="7" type="ORF">IAD12_06020</name>
</gene>
<dbReference type="InterPro" id="IPR006027">
    <property type="entry name" value="NusB_RsmB_TIM44"/>
</dbReference>
<evidence type="ECO:0000256" key="4">
    <source>
        <dbReference type="ARBA" id="ARBA00023015"/>
    </source>
</evidence>
<reference evidence="7" key="1">
    <citation type="submission" date="2020-10" db="EMBL/GenBank/DDBJ databases">
        <authorList>
            <person name="Gilroy R."/>
        </authorList>
    </citation>
    <scope>NUCLEOTIDE SEQUENCE</scope>
    <source>
        <strain evidence="7">CHK176-22527</strain>
    </source>
</reference>
<dbReference type="InterPro" id="IPR035926">
    <property type="entry name" value="NusB-like_sf"/>
</dbReference>
<keyword evidence="4" id="KW-0805">Transcription regulation</keyword>
<keyword evidence="2" id="KW-0889">Transcription antitermination</keyword>
<dbReference type="AlphaFoldDB" id="A0A9D1HCP0"/>
<sequence>MTRSEVREILMQIMYEMDAANTMDAESAEKLCSERLTGKNVERGALILKNIIDNIEDIDKVIDDNSKTWKTGRMPKVDLAIMRLIIGEIRYGDDLPKAVAVNEAINLAKKYSTERSSKFIHGVLGAVIN</sequence>
<dbReference type="PANTHER" id="PTHR11078">
    <property type="entry name" value="N UTILIZATION SUBSTANCE PROTEIN B-RELATED"/>
    <property type="match status" value="1"/>
</dbReference>
<evidence type="ECO:0000256" key="5">
    <source>
        <dbReference type="ARBA" id="ARBA00023163"/>
    </source>
</evidence>
<proteinExistence type="inferred from homology"/>
<comment type="caution">
    <text evidence="7">The sequence shown here is derived from an EMBL/GenBank/DDBJ whole genome shotgun (WGS) entry which is preliminary data.</text>
</comment>
<feature type="domain" description="NusB/RsmB/TIM44" evidence="6">
    <location>
        <begin position="5"/>
        <end position="128"/>
    </location>
</feature>
<dbReference type="EMBL" id="DVLX01000077">
    <property type="protein sequence ID" value="HIT99790.1"/>
    <property type="molecule type" value="Genomic_DNA"/>
</dbReference>
<comment type="similarity">
    <text evidence="1">Belongs to the NusB family.</text>
</comment>
<dbReference type="NCBIfam" id="TIGR01951">
    <property type="entry name" value="nusB"/>
    <property type="match status" value="1"/>
</dbReference>
<dbReference type="GO" id="GO:0003723">
    <property type="term" value="F:RNA binding"/>
    <property type="evidence" value="ECO:0007669"/>
    <property type="project" value="UniProtKB-KW"/>
</dbReference>
<evidence type="ECO:0000256" key="3">
    <source>
        <dbReference type="ARBA" id="ARBA00022884"/>
    </source>
</evidence>